<organism evidence="1 2">
    <name type="scientific">Yersinia alsatica</name>
    <dbReference type="NCBI Taxonomy" id="2890317"/>
    <lineage>
        <taxon>Bacteria</taxon>
        <taxon>Pseudomonadati</taxon>
        <taxon>Pseudomonadota</taxon>
        <taxon>Gammaproteobacteria</taxon>
        <taxon>Enterobacterales</taxon>
        <taxon>Yersiniaceae</taxon>
        <taxon>Yersinia</taxon>
    </lineage>
</organism>
<proteinExistence type="predicted"/>
<sequence>MMKNTPISSQNTYLDAVSNTRGGNDYTYNLGDGNKELKLPRGSRDNTLILGAGIAPEMLHFEVIRGGFIPQTKITIKGANPSNSLIINENLNSKFSGFNSLKNIEVGGVSLSMRDIHAALFQQQQPVFPKIPTEATKRENIKQESLYSLEITPVTPDAIVSFGAENELQPTSCHCNPAITVRPLGHGIIAAA</sequence>
<protein>
    <submittedName>
        <fullName evidence="1">Uncharacterized protein</fullName>
    </submittedName>
</protein>
<dbReference type="EMBL" id="CP104006">
    <property type="protein sequence ID" value="UWM47079.1"/>
    <property type="molecule type" value="Genomic_DNA"/>
</dbReference>
<keyword evidence="2" id="KW-1185">Reference proteome</keyword>
<accession>A0ABY5UUR9</accession>
<name>A0ABY5UUR9_9GAMM</name>
<reference evidence="1" key="1">
    <citation type="submission" date="2022-08" db="EMBL/GenBank/DDBJ databases">
        <authorList>
            <person name="Bogun A."/>
            <person name="Kislichkina A."/>
            <person name="Solomentsev V."/>
            <person name="Skryabin Y."/>
            <person name="Sizova A."/>
            <person name="Platonov M."/>
            <person name="Dentovskaya S."/>
        </authorList>
    </citation>
    <scope>NUCLEOTIDE SEQUENCE</scope>
    <source>
        <strain evidence="1">SCPM-O-B-7604</strain>
    </source>
</reference>
<dbReference type="RefSeq" id="WP_050151968.1">
    <property type="nucleotide sequence ID" value="NZ_CP104006.1"/>
</dbReference>
<dbReference type="Proteomes" id="UP001057860">
    <property type="component" value="Chromosome"/>
</dbReference>
<evidence type="ECO:0000313" key="1">
    <source>
        <dbReference type="EMBL" id="UWM47079.1"/>
    </source>
</evidence>
<gene>
    <name evidence="1" type="ORF">N0H69_09910</name>
</gene>
<evidence type="ECO:0000313" key="2">
    <source>
        <dbReference type="Proteomes" id="UP001057860"/>
    </source>
</evidence>
<dbReference type="GeneID" id="75140315"/>